<sequence length="514" mass="55153">MKRYLPVWAITFLGMYAILPQQTQAQAKSEWAYPGARQKLTYKTLEKGDRIPDFSYAGYMGGGVSIPSPAVKITLSAAEGDNTAAIQRAVDELAQLKPVDGFRGVLLLKPGVYNCEKTINITASGIVIRGSGSGEQGTVLNLTGSPHVCISVRGSVNTKQTGITATMTDAYVPVNAVSFQLSDTSGFAAGDTIRISRPVTPAWVHFMGMDSLVRSGKKQTWMTGDITTDRVIKKTEGNNITLTLPLTDNYDETYLGKNGVTVSKITSSGEITQVGIENFRITSPAQSGTINEGHHKAFTIRGAADAWARNIDVFNTMNSISVSDARRVTLEKVNIRHETPSKGAAKPADLNGSGSQILFNQCNIQGDNVFYFATGAKVSGPIVLLNCTFTGNGWIQPHQRWATAVLVDGCNVPNGGIDFMNRGIMGSGHGWSIGWAVAWNCKAKTYLNQQPPGAANWVIGSLGERTKKAIPFDSIPYLPEGIFDSHGQPVAPSSLYLAQLAERLGKGAVKNIGY</sequence>
<reference evidence="3" key="1">
    <citation type="submission" date="2018-11" db="EMBL/GenBank/DDBJ databases">
        <title>Chitinophaga lutea sp.nov., isolate from arsenic contaminated soil.</title>
        <authorList>
            <person name="Zong Y."/>
        </authorList>
    </citation>
    <scope>NUCLEOTIDE SEQUENCE [LARGE SCALE GENOMIC DNA]</scope>
    <source>
        <strain evidence="3">YLT18</strain>
    </source>
</reference>
<comment type="caution">
    <text evidence="2">The sequence shown here is derived from an EMBL/GenBank/DDBJ whole genome shotgun (WGS) entry which is preliminary data.</text>
</comment>
<gene>
    <name evidence="2" type="ORF">EG028_17135</name>
</gene>
<dbReference type="InterPro" id="IPR011050">
    <property type="entry name" value="Pectin_lyase_fold/virulence"/>
</dbReference>
<dbReference type="OrthoDB" id="5488826at2"/>
<proteinExistence type="predicted"/>
<dbReference type="EMBL" id="RMBX01000009">
    <property type="protein sequence ID" value="RPD39852.1"/>
    <property type="molecule type" value="Genomic_DNA"/>
</dbReference>
<keyword evidence="1" id="KW-0732">Signal</keyword>
<dbReference type="Gene3D" id="2.160.20.10">
    <property type="entry name" value="Single-stranded right-handed beta-helix, Pectin lyase-like"/>
    <property type="match status" value="1"/>
</dbReference>
<evidence type="ECO:0000313" key="2">
    <source>
        <dbReference type="EMBL" id="RPD39852.1"/>
    </source>
</evidence>
<evidence type="ECO:0000313" key="3">
    <source>
        <dbReference type="Proteomes" id="UP000279089"/>
    </source>
</evidence>
<feature type="chain" id="PRO_5017967921" description="Pectate lyase superfamily protein domain-containing protein" evidence="1">
    <location>
        <begin position="26"/>
        <end position="514"/>
    </location>
</feature>
<organism evidence="2 3">
    <name type="scientific">Chitinophaga barathri</name>
    <dbReference type="NCBI Taxonomy" id="1647451"/>
    <lineage>
        <taxon>Bacteria</taxon>
        <taxon>Pseudomonadati</taxon>
        <taxon>Bacteroidota</taxon>
        <taxon>Chitinophagia</taxon>
        <taxon>Chitinophagales</taxon>
        <taxon>Chitinophagaceae</taxon>
        <taxon>Chitinophaga</taxon>
    </lineage>
</organism>
<dbReference type="SUPFAM" id="SSF51126">
    <property type="entry name" value="Pectin lyase-like"/>
    <property type="match status" value="1"/>
</dbReference>
<accession>A0A3N4M8F0</accession>
<feature type="signal peptide" evidence="1">
    <location>
        <begin position="1"/>
        <end position="25"/>
    </location>
</feature>
<name>A0A3N4M8F0_9BACT</name>
<dbReference type="RefSeq" id="WP_120517860.1">
    <property type="nucleotide sequence ID" value="NZ_QXZY01000010.1"/>
</dbReference>
<protein>
    <recommendedName>
        <fullName evidence="4">Pectate lyase superfamily protein domain-containing protein</fullName>
    </recommendedName>
</protein>
<evidence type="ECO:0000256" key="1">
    <source>
        <dbReference type="SAM" id="SignalP"/>
    </source>
</evidence>
<evidence type="ECO:0008006" key="4">
    <source>
        <dbReference type="Google" id="ProtNLM"/>
    </source>
</evidence>
<dbReference type="InterPro" id="IPR012334">
    <property type="entry name" value="Pectin_lyas_fold"/>
</dbReference>
<dbReference type="AlphaFoldDB" id="A0A3N4M8F0"/>
<keyword evidence="3" id="KW-1185">Reference proteome</keyword>
<dbReference type="Proteomes" id="UP000279089">
    <property type="component" value="Unassembled WGS sequence"/>
</dbReference>